<feature type="domain" description="Blue (type 1) copper" evidence="7">
    <location>
        <begin position="59"/>
        <end position="152"/>
    </location>
</feature>
<evidence type="ECO:0000256" key="4">
    <source>
        <dbReference type="ARBA" id="ARBA00023008"/>
    </source>
</evidence>
<organism evidence="8 9">
    <name type="scientific">Acidovorax facilis</name>
    <dbReference type="NCBI Taxonomy" id="12917"/>
    <lineage>
        <taxon>Bacteria</taxon>
        <taxon>Pseudomonadati</taxon>
        <taxon>Pseudomonadota</taxon>
        <taxon>Betaproteobacteria</taxon>
        <taxon>Burkholderiales</taxon>
        <taxon>Comamonadaceae</taxon>
        <taxon>Acidovorax</taxon>
    </lineage>
</organism>
<accession>A0ABV8DHL9</accession>
<comment type="subcellular location">
    <subcellularLocation>
        <location evidence="1">Periplasm</location>
    </subcellularLocation>
</comment>
<dbReference type="RefSeq" id="WP_202907202.1">
    <property type="nucleotide sequence ID" value="NZ_JAMXAX010000080.1"/>
</dbReference>
<feature type="signal peptide" evidence="6">
    <location>
        <begin position="1"/>
        <end position="19"/>
    </location>
</feature>
<reference evidence="9" key="1">
    <citation type="journal article" date="2019" name="Int. J. Syst. Evol. Microbiol.">
        <title>The Global Catalogue of Microorganisms (GCM) 10K type strain sequencing project: providing services to taxonomists for standard genome sequencing and annotation.</title>
        <authorList>
            <consortium name="The Broad Institute Genomics Platform"/>
            <consortium name="The Broad Institute Genome Sequencing Center for Infectious Disease"/>
            <person name="Wu L."/>
            <person name="Ma J."/>
        </authorList>
    </citation>
    <scope>NUCLEOTIDE SEQUENCE [LARGE SCALE GENOMIC DNA]</scope>
    <source>
        <strain evidence="9">CCUG 2113</strain>
    </source>
</reference>
<dbReference type="InterPro" id="IPR000923">
    <property type="entry name" value="BlueCu_1"/>
</dbReference>
<evidence type="ECO:0000256" key="6">
    <source>
        <dbReference type="SAM" id="SignalP"/>
    </source>
</evidence>
<dbReference type="Gene3D" id="2.60.40.420">
    <property type="entry name" value="Cupredoxins - blue copper proteins"/>
    <property type="match status" value="1"/>
</dbReference>
<feature type="region of interest" description="Disordered" evidence="5">
    <location>
        <begin position="214"/>
        <end position="248"/>
    </location>
</feature>
<proteinExistence type="predicted"/>
<dbReference type="Proteomes" id="UP001595693">
    <property type="component" value="Unassembled WGS sequence"/>
</dbReference>
<keyword evidence="2" id="KW-0479">Metal-binding</keyword>
<dbReference type="InterPro" id="IPR008972">
    <property type="entry name" value="Cupredoxin"/>
</dbReference>
<sequence>MKNTMIFVAASALWASASAGNVQIQVLDRDGKPVPEAVVVVYPGGTGGTSPSLLQANPTIEQEKMRFVPAVTVVEPGATVRFTNQDRWDHHVRGAAAGLAAAAGTANSGFELRLAGKADGKPANSFEVKLDTPGVVLLSCHLHGSMRGHVFVTDSGWTLKTDADGIARFAGVPDGAAQVRVWHAEQLIDLPRKALNVVPGPVLDTVQLSVVPRVRRAPPAAPPTAPGGPMGGYSQGPAGRLQQVAHRH</sequence>
<keyword evidence="4" id="KW-0186">Copper</keyword>
<evidence type="ECO:0000256" key="1">
    <source>
        <dbReference type="ARBA" id="ARBA00004418"/>
    </source>
</evidence>
<evidence type="ECO:0000313" key="9">
    <source>
        <dbReference type="Proteomes" id="UP001595693"/>
    </source>
</evidence>
<keyword evidence="6" id="KW-0732">Signal</keyword>
<evidence type="ECO:0000256" key="3">
    <source>
        <dbReference type="ARBA" id="ARBA00022764"/>
    </source>
</evidence>
<evidence type="ECO:0000256" key="5">
    <source>
        <dbReference type="SAM" id="MobiDB-lite"/>
    </source>
</evidence>
<protein>
    <submittedName>
        <fullName evidence="8">Plastocyanin/azurin family copper-binding protein</fullName>
    </submittedName>
</protein>
<evidence type="ECO:0000259" key="7">
    <source>
        <dbReference type="Pfam" id="PF00127"/>
    </source>
</evidence>
<evidence type="ECO:0000313" key="8">
    <source>
        <dbReference type="EMBL" id="MFC3937732.1"/>
    </source>
</evidence>
<name>A0ABV8DHL9_9BURK</name>
<evidence type="ECO:0000256" key="2">
    <source>
        <dbReference type="ARBA" id="ARBA00022723"/>
    </source>
</evidence>
<dbReference type="EMBL" id="JBHSAJ010000070">
    <property type="protein sequence ID" value="MFC3937732.1"/>
    <property type="molecule type" value="Genomic_DNA"/>
</dbReference>
<gene>
    <name evidence="8" type="ORF">ACFOW3_24170</name>
</gene>
<keyword evidence="9" id="KW-1185">Reference proteome</keyword>
<dbReference type="SUPFAM" id="SSF49503">
    <property type="entry name" value="Cupredoxins"/>
    <property type="match status" value="1"/>
</dbReference>
<keyword evidence="3" id="KW-0574">Periplasm</keyword>
<dbReference type="Pfam" id="PF00127">
    <property type="entry name" value="Copper-bind"/>
    <property type="match status" value="1"/>
</dbReference>
<comment type="caution">
    <text evidence="8">The sequence shown here is derived from an EMBL/GenBank/DDBJ whole genome shotgun (WGS) entry which is preliminary data.</text>
</comment>
<feature type="chain" id="PRO_5047067240" evidence="6">
    <location>
        <begin position="20"/>
        <end position="248"/>
    </location>
</feature>